<feature type="transmembrane region" description="Helical" evidence="8">
    <location>
        <begin position="353"/>
        <end position="375"/>
    </location>
</feature>
<accession>A0A2A6REH1</accession>
<reference evidence="11" key="1">
    <citation type="submission" date="2017-08" db="EMBL/GenBank/DDBJ databases">
        <authorList>
            <person name="Grouzdev D.S."/>
            <person name="Gaisin V.A."/>
            <person name="Rysina M.S."/>
            <person name="Gorlenko V.M."/>
        </authorList>
    </citation>
    <scope>NUCLEOTIDE SEQUENCE [LARGE SCALE GENOMIC DNA]</scope>
    <source>
        <strain evidence="11">Kir15-3F</strain>
    </source>
</reference>
<gene>
    <name evidence="10" type="ORF">CJ255_19925</name>
</gene>
<evidence type="ECO:0000256" key="8">
    <source>
        <dbReference type="SAM" id="Phobius"/>
    </source>
</evidence>
<protein>
    <recommendedName>
        <fullName evidence="9">Sulfatase N-terminal domain-containing protein</fullName>
    </recommendedName>
</protein>
<comment type="PTM">
    <text evidence="7">The conversion to 3-oxoalanine (also known as C-formylglycine, FGly), of a serine or cysteine residue in prokaryotes and of a cysteine residue in eukaryotes, is critical for catalytic activity.</text>
</comment>
<dbReference type="AlphaFoldDB" id="A0A2A6REH1"/>
<feature type="transmembrane region" description="Helical" evidence="8">
    <location>
        <begin position="84"/>
        <end position="101"/>
    </location>
</feature>
<feature type="transmembrane region" description="Helical" evidence="8">
    <location>
        <begin position="12"/>
        <end position="36"/>
    </location>
</feature>
<dbReference type="InterPro" id="IPR000917">
    <property type="entry name" value="Sulfatase_N"/>
</dbReference>
<comment type="subcellular location">
    <subcellularLocation>
        <location evidence="1">Cell membrane</location>
        <topology evidence="1">Multi-pass membrane protein</topology>
    </subcellularLocation>
</comment>
<comment type="pathway">
    <text evidence="2">Cell wall biogenesis; lipoteichoic acid biosynthesis.</text>
</comment>
<sequence>MLPTESPWHQMIGHPLVGCLLLLVALTLYKGSVLYRAQSYERNLRFLLVVLGNEARFWAYLCLLAALSLLTSSVVLGLALRLGVALPLLLALLDIGIFLNFSQRLTLADLYTFTFKLNPTYTFAVIKTLVRHLGLWSYTYLLLIVAFVLLLVWLLTYPVAANYALAGWLCGAALLLAAFSASIAARTSVTAATASVATATTPPPVAYTHSAAINVIDLLRLNATRNRPYSRAFAQAFLARYNEPPAVCVQGLGVTPRPNLILIILESFSMCHSKHLSGIFNFTPNLDMLMRENVVFTNFYANGGTSTDALVALLGGTVPLPSPRYAREPTLNVYDHFDETLPRLMGRHGYQTLFMTAADVAAFGVGAWASTIGFASVQARADLQHDQSRAQGFSTATDETLYQNAILHLQRLQSPYLMVLETGSSHEPFIDPDTMRASEGLCMRYADRKIYEFIRYLEATNFFANGMVMIVSDHRRRGAVLPQEYARYGAAAPFQIPMIIIDGKKEPRTVTAPYQQTDILTSWRYLLETGPINLSPLQGILLPEPSHSANVILSRNVFDVYDSVNVVQHGMVQRVRLAGDATRFEDPQVGRNDLLDMIHYQRLRYAGVKG</sequence>
<evidence type="ECO:0000256" key="7">
    <source>
        <dbReference type="PIRSR" id="PIRSR600917-52"/>
    </source>
</evidence>
<dbReference type="GO" id="GO:0005886">
    <property type="term" value="C:plasma membrane"/>
    <property type="evidence" value="ECO:0007669"/>
    <property type="project" value="UniProtKB-SubCell"/>
</dbReference>
<evidence type="ECO:0000256" key="1">
    <source>
        <dbReference type="ARBA" id="ARBA00004651"/>
    </source>
</evidence>
<keyword evidence="4 8" id="KW-0812">Transmembrane</keyword>
<dbReference type="EMBL" id="NQWI01000159">
    <property type="protein sequence ID" value="PDW00968.1"/>
    <property type="molecule type" value="Genomic_DNA"/>
</dbReference>
<dbReference type="Gene3D" id="3.40.720.10">
    <property type="entry name" value="Alkaline Phosphatase, subunit A"/>
    <property type="match status" value="1"/>
</dbReference>
<evidence type="ECO:0000256" key="2">
    <source>
        <dbReference type="ARBA" id="ARBA00004936"/>
    </source>
</evidence>
<feature type="transmembrane region" description="Helical" evidence="8">
    <location>
        <begin position="57"/>
        <end position="78"/>
    </location>
</feature>
<keyword evidence="11" id="KW-1185">Reference proteome</keyword>
<dbReference type="Proteomes" id="UP000220527">
    <property type="component" value="Unassembled WGS sequence"/>
</dbReference>
<dbReference type="CDD" id="cd16015">
    <property type="entry name" value="LTA_synthase"/>
    <property type="match status" value="1"/>
</dbReference>
<comment type="caution">
    <text evidence="10">The sequence shown here is derived from an EMBL/GenBank/DDBJ whole genome shotgun (WGS) entry which is preliminary data.</text>
</comment>
<evidence type="ECO:0000313" key="10">
    <source>
        <dbReference type="EMBL" id="PDW00968.1"/>
    </source>
</evidence>
<evidence type="ECO:0000313" key="11">
    <source>
        <dbReference type="Proteomes" id="UP000220527"/>
    </source>
</evidence>
<evidence type="ECO:0000256" key="6">
    <source>
        <dbReference type="ARBA" id="ARBA00023136"/>
    </source>
</evidence>
<proteinExistence type="predicted"/>
<keyword evidence="5 8" id="KW-1133">Transmembrane helix</keyword>
<feature type="transmembrane region" description="Helical" evidence="8">
    <location>
        <begin position="163"/>
        <end position="185"/>
    </location>
</feature>
<dbReference type="InterPro" id="IPR050448">
    <property type="entry name" value="OpgB/LTA_synthase_biosynth"/>
</dbReference>
<dbReference type="PANTHER" id="PTHR47371:SF3">
    <property type="entry name" value="PHOSPHOGLYCEROL TRANSFERASE I"/>
    <property type="match status" value="1"/>
</dbReference>
<dbReference type="SUPFAM" id="SSF53649">
    <property type="entry name" value="Alkaline phosphatase-like"/>
    <property type="match status" value="1"/>
</dbReference>
<name>A0A2A6REH1_9CHLR</name>
<keyword evidence="3" id="KW-1003">Cell membrane</keyword>
<feature type="domain" description="Sulfatase N-terminal" evidence="9">
    <location>
        <begin position="258"/>
        <end position="523"/>
    </location>
</feature>
<feature type="transmembrane region" description="Helical" evidence="8">
    <location>
        <begin position="135"/>
        <end position="157"/>
    </location>
</feature>
<keyword evidence="6 8" id="KW-0472">Membrane</keyword>
<evidence type="ECO:0000259" key="9">
    <source>
        <dbReference type="Pfam" id="PF00884"/>
    </source>
</evidence>
<dbReference type="Pfam" id="PF00884">
    <property type="entry name" value="Sulfatase"/>
    <property type="match status" value="1"/>
</dbReference>
<evidence type="ECO:0000256" key="3">
    <source>
        <dbReference type="ARBA" id="ARBA00022475"/>
    </source>
</evidence>
<evidence type="ECO:0000256" key="5">
    <source>
        <dbReference type="ARBA" id="ARBA00022989"/>
    </source>
</evidence>
<feature type="modified residue" description="3-oxoalanine (Ser)" evidence="7">
    <location>
        <position position="306"/>
    </location>
</feature>
<dbReference type="InterPro" id="IPR017850">
    <property type="entry name" value="Alkaline_phosphatase_core_sf"/>
</dbReference>
<dbReference type="OrthoDB" id="9777768at2"/>
<evidence type="ECO:0000256" key="4">
    <source>
        <dbReference type="ARBA" id="ARBA00022692"/>
    </source>
</evidence>
<organism evidence="10 11">
    <name type="scientific">Candidatus Viridilinea mediisalina</name>
    <dbReference type="NCBI Taxonomy" id="2024553"/>
    <lineage>
        <taxon>Bacteria</taxon>
        <taxon>Bacillati</taxon>
        <taxon>Chloroflexota</taxon>
        <taxon>Chloroflexia</taxon>
        <taxon>Chloroflexales</taxon>
        <taxon>Chloroflexineae</taxon>
        <taxon>Oscillochloridaceae</taxon>
        <taxon>Candidatus Viridilinea</taxon>
    </lineage>
</organism>
<dbReference type="PANTHER" id="PTHR47371">
    <property type="entry name" value="LIPOTEICHOIC ACID SYNTHASE"/>
    <property type="match status" value="1"/>
</dbReference>